<organism evidence="1">
    <name type="scientific">viral metagenome</name>
    <dbReference type="NCBI Taxonomy" id="1070528"/>
    <lineage>
        <taxon>unclassified sequences</taxon>
        <taxon>metagenomes</taxon>
        <taxon>organismal metagenomes</taxon>
    </lineage>
</organism>
<sequence>MGQHCTNQTSIIPMNDQEKIPKIIFTRYLYVKDEVKLALVTSLLDKKEKAVFWAYELYYSGFEVELFNHLWKIYFDFYYTLNPSFYDYFVKKQKEWRKISKGPEKDKIVNMIVSDLLMRPYNLDTFLLRQIVTNFDINLKEPSHIIVDHIEFINIAQLNMLFIDKNYIDIAEFVLHQCKEQYLEELLTFVSSYFNSLTSKKLIDHKINKNLHTVKTEKRHMILAYIMHQFTIMDDLKMGKKIYVIVEKKDIIPFETIYSDYDSSFYPYKILPIVYLHGIDEDNYLSLFKLQRNAINLNNAYFRHWEYYAAYSPVWYERIKTYKGTINHEEKKIDFPNDDLFEEFYDAYNYETDEQKTETINKSIKNIVKERTWSQFYKQHKTNGLFVPDTEFLEELDEIEY</sequence>
<proteinExistence type="predicted"/>
<dbReference type="AlphaFoldDB" id="A0A6C0HS60"/>
<dbReference type="EMBL" id="MN740005">
    <property type="protein sequence ID" value="QHT82976.1"/>
    <property type="molecule type" value="Genomic_DNA"/>
</dbReference>
<accession>A0A6C0HS60</accession>
<protein>
    <submittedName>
        <fullName evidence="1">Uncharacterized protein</fullName>
    </submittedName>
</protein>
<evidence type="ECO:0000313" key="1">
    <source>
        <dbReference type="EMBL" id="QHT82976.1"/>
    </source>
</evidence>
<reference evidence="1" key="1">
    <citation type="journal article" date="2020" name="Nature">
        <title>Giant virus diversity and host interactions through global metagenomics.</title>
        <authorList>
            <person name="Schulz F."/>
            <person name="Roux S."/>
            <person name="Paez-Espino D."/>
            <person name="Jungbluth S."/>
            <person name="Walsh D.A."/>
            <person name="Denef V.J."/>
            <person name="McMahon K.D."/>
            <person name="Konstantinidis K.T."/>
            <person name="Eloe-Fadrosh E.A."/>
            <person name="Kyrpides N.C."/>
            <person name="Woyke T."/>
        </authorList>
    </citation>
    <scope>NUCLEOTIDE SEQUENCE</scope>
    <source>
        <strain evidence="1">GVMAG-M-3300023184-165</strain>
    </source>
</reference>
<name>A0A6C0HS60_9ZZZZ</name>